<dbReference type="PANTHER" id="PTHR22722:SF14">
    <property type="entry name" value="MEGALIN, ISOFORM A"/>
    <property type="match status" value="1"/>
</dbReference>
<feature type="disulfide bond" evidence="13">
    <location>
        <begin position="1020"/>
        <end position="1032"/>
    </location>
</feature>
<dbReference type="Pfam" id="PF00008">
    <property type="entry name" value="EGF"/>
    <property type="match status" value="1"/>
</dbReference>
<feature type="repeat" description="LDL-receptor class B" evidence="14">
    <location>
        <begin position="492"/>
        <end position="534"/>
    </location>
</feature>
<feature type="disulfide bond" evidence="13">
    <location>
        <begin position="984"/>
        <end position="1002"/>
    </location>
</feature>
<evidence type="ECO:0000256" key="16">
    <source>
        <dbReference type="SAM" id="SignalP"/>
    </source>
</evidence>
<dbReference type="SUPFAM" id="SSF63825">
    <property type="entry name" value="YWTD domain"/>
    <property type="match status" value="3"/>
</dbReference>
<dbReference type="GO" id="GO:0006898">
    <property type="term" value="P:receptor-mediated endocytosis"/>
    <property type="evidence" value="ECO:0007669"/>
    <property type="project" value="TreeGrafter"/>
</dbReference>
<evidence type="ECO:0000256" key="2">
    <source>
        <dbReference type="ARBA" id="ARBA00022475"/>
    </source>
</evidence>
<feature type="disulfide bond" evidence="13">
    <location>
        <begin position="956"/>
        <end position="971"/>
    </location>
</feature>
<dbReference type="InterPro" id="IPR026823">
    <property type="entry name" value="cEGF"/>
</dbReference>
<feature type="disulfide bond" evidence="13">
    <location>
        <begin position="1106"/>
        <end position="1124"/>
    </location>
</feature>
<dbReference type="GO" id="GO:0016324">
    <property type="term" value="C:apical plasma membrane"/>
    <property type="evidence" value="ECO:0007669"/>
    <property type="project" value="TreeGrafter"/>
</dbReference>
<dbReference type="Proteomes" id="UP000019118">
    <property type="component" value="Unassembled WGS sequence"/>
</dbReference>
<feature type="disulfide bond" evidence="13">
    <location>
        <begin position="35"/>
        <end position="53"/>
    </location>
</feature>
<feature type="disulfide bond" evidence="13">
    <location>
        <begin position="996"/>
        <end position="1011"/>
    </location>
</feature>
<dbReference type="GO" id="GO:0043235">
    <property type="term" value="C:receptor complex"/>
    <property type="evidence" value="ECO:0007669"/>
    <property type="project" value="TreeGrafter"/>
</dbReference>
<evidence type="ECO:0000256" key="12">
    <source>
        <dbReference type="ARBA" id="ARBA00023180"/>
    </source>
</evidence>
<dbReference type="EnsemblMetazoa" id="XM_019902697.1">
    <property type="protein sequence ID" value="XP_019758256.1"/>
    <property type="gene ID" value="LOC109536466"/>
</dbReference>
<dbReference type="InterPro" id="IPR000742">
    <property type="entry name" value="EGF"/>
</dbReference>
<dbReference type="Pfam" id="PF12662">
    <property type="entry name" value="cEGF"/>
    <property type="match status" value="1"/>
</dbReference>
<keyword evidence="2" id="KW-1003">Cell membrane</keyword>
<feature type="disulfide bond" evidence="13">
    <location>
        <begin position="1099"/>
        <end position="1111"/>
    </location>
</feature>
<dbReference type="InterPro" id="IPR011042">
    <property type="entry name" value="6-blade_b-propeller_TolB-like"/>
</dbReference>
<feature type="disulfide bond" evidence="13">
    <location>
        <begin position="1066"/>
        <end position="1084"/>
    </location>
</feature>
<dbReference type="Pfam" id="PF00057">
    <property type="entry name" value="Ldl_recept_a"/>
    <property type="match status" value="12"/>
</dbReference>
<dbReference type="InterPro" id="IPR000033">
    <property type="entry name" value="LDLR_classB_rpt"/>
</dbReference>
<dbReference type="Pfam" id="PF07645">
    <property type="entry name" value="EGF_CA"/>
    <property type="match status" value="1"/>
</dbReference>
<feature type="disulfide bond" evidence="13">
    <location>
        <begin position="1240"/>
        <end position="1258"/>
    </location>
</feature>
<evidence type="ECO:0000256" key="6">
    <source>
        <dbReference type="ARBA" id="ARBA00022729"/>
    </source>
</evidence>
<dbReference type="GO" id="GO:0042562">
    <property type="term" value="F:hormone binding"/>
    <property type="evidence" value="ECO:0007669"/>
    <property type="project" value="TreeGrafter"/>
</dbReference>
<keyword evidence="5 15" id="KW-0812">Transmembrane</keyword>
<dbReference type="InterPro" id="IPR018097">
    <property type="entry name" value="EGF_Ca-bd_CS"/>
</dbReference>
<feature type="repeat" description="LDL-receptor class B" evidence="14">
    <location>
        <begin position="448"/>
        <end position="491"/>
    </location>
</feature>
<feature type="domain" description="EGF-like" evidence="17">
    <location>
        <begin position="1333"/>
        <end position="1348"/>
    </location>
</feature>
<evidence type="ECO:0000256" key="14">
    <source>
        <dbReference type="PROSITE-ProRule" id="PRU00461"/>
    </source>
</evidence>
<keyword evidence="19" id="KW-1185">Reference proteome</keyword>
<feature type="repeat" description="LDL-receptor class B" evidence="14">
    <location>
        <begin position="405"/>
        <end position="447"/>
    </location>
</feature>
<feature type="disulfide bond" evidence="13">
    <location>
        <begin position="977"/>
        <end position="989"/>
    </location>
</feature>
<dbReference type="PROSITE" id="PS01186">
    <property type="entry name" value="EGF_2"/>
    <property type="match status" value="1"/>
</dbReference>
<dbReference type="FunFam" id="4.10.400.10:FF:000034">
    <property type="entry name" value="Low-density lipoprotein receptor-related protein 2"/>
    <property type="match status" value="2"/>
</dbReference>
<dbReference type="PROSITE" id="PS50068">
    <property type="entry name" value="LDLRA_2"/>
    <property type="match status" value="13"/>
</dbReference>
<evidence type="ECO:0000256" key="8">
    <source>
        <dbReference type="ARBA" id="ARBA00022989"/>
    </source>
</evidence>
<name>A0AAR5PC50_DENPD</name>
<evidence type="ECO:0000256" key="1">
    <source>
        <dbReference type="ARBA" id="ARBA00004251"/>
    </source>
</evidence>
<feature type="disulfide bond" evidence="13">
    <location>
        <begin position="1059"/>
        <end position="1071"/>
    </location>
</feature>
<dbReference type="InterPro" id="IPR002172">
    <property type="entry name" value="LDrepeatLR_classA_rpt"/>
</dbReference>
<evidence type="ECO:0000256" key="3">
    <source>
        <dbReference type="ARBA" id="ARBA00022536"/>
    </source>
</evidence>
<organism evidence="18 19">
    <name type="scientific">Dendroctonus ponderosae</name>
    <name type="common">Mountain pine beetle</name>
    <dbReference type="NCBI Taxonomy" id="77166"/>
    <lineage>
        <taxon>Eukaryota</taxon>
        <taxon>Metazoa</taxon>
        <taxon>Ecdysozoa</taxon>
        <taxon>Arthropoda</taxon>
        <taxon>Hexapoda</taxon>
        <taxon>Insecta</taxon>
        <taxon>Pterygota</taxon>
        <taxon>Neoptera</taxon>
        <taxon>Endopterygota</taxon>
        <taxon>Coleoptera</taxon>
        <taxon>Polyphaga</taxon>
        <taxon>Cucujiformia</taxon>
        <taxon>Curculionidae</taxon>
        <taxon>Scolytinae</taxon>
        <taxon>Dendroctonus</taxon>
    </lineage>
</organism>
<dbReference type="Pfam" id="PF00058">
    <property type="entry name" value="Ldl_recept_b"/>
    <property type="match status" value="3"/>
</dbReference>
<dbReference type="InterPro" id="IPR001881">
    <property type="entry name" value="EGF-like_Ca-bd_dom"/>
</dbReference>
<feature type="disulfide bond" evidence="13">
    <location>
        <begin position="1190"/>
        <end position="1208"/>
    </location>
</feature>
<keyword evidence="6 16" id="KW-0732">Signal</keyword>
<feature type="chain" id="PRO_5044712596" description="EGF-like domain-containing protein" evidence="16">
    <location>
        <begin position="17"/>
        <end position="1769"/>
    </location>
</feature>
<dbReference type="GO" id="GO:0005509">
    <property type="term" value="F:calcium ion binding"/>
    <property type="evidence" value="ECO:0007669"/>
    <property type="project" value="InterPro"/>
</dbReference>
<dbReference type="SMART" id="SM00192">
    <property type="entry name" value="LDLa"/>
    <property type="match status" value="13"/>
</dbReference>
<dbReference type="EnsemblMetazoa" id="XM_019902696.1">
    <property type="protein sequence ID" value="XP_019758255.1"/>
    <property type="gene ID" value="LOC109536466"/>
</dbReference>
<dbReference type="PROSITE" id="PS01209">
    <property type="entry name" value="LDLRA_1"/>
    <property type="match status" value="10"/>
</dbReference>
<dbReference type="FunFam" id="2.120.10.30:FF:000241">
    <property type="entry name" value="Low-density lipoprotein receptor-related protein 6"/>
    <property type="match status" value="2"/>
</dbReference>
<sequence>MFRLLLLAGTVAYSSAFLDSLMKGRSNCSISQFQCSDNRCIAVQAQCDGKNDCGDFSDEKDCDFILCREPSFFRCKNRRCIAKLFVCDRENDCEDFSDESDCDYFKLENLATSTCGAGEWQCTDKICIPEEWVCNQEIDCLDGSDEGVGCTINDHECDGFRCTNNRCIPKEWRCDTHDDCSDGSDERDCEHHFDPTQCTLDQKKFLCLDGKACVDLTNVCNGRNDCLDKSDEGRLCNHPELNCATHNCSHDCISLPAGPRCICPAGYHNVNEKVCIDINECEEYGICDQHCRNSPGSYECFCEHKYMLQEDKRTCKAIGGEATMIFSSKTQIRSYLLNSDLLFSIANNLKQVVGVSSDGQHIYWTDVQSEHEAIVRASEDGSDREVIVTSGLGLPEDLEVDWLTGNIYFTDAQNRHIGVCNNDGSHCTVLINKDIRKPRGIALNVNDGTMYWTDWEKPAEIATAQMDGTNAMPFLRDDIGWPNGLALDFPNSRLYWTDAKKMTLESIRLDGTDRRVILKDVVRHPFAIAVFEDKIYWSDWNTHSIDSCEKFTGKNHHTLIKESKDYIYGMSIYHSALHKRIENPCASAFCSDICLLNGVSYSCACSEGRLLHSDKHTCQAMEKRQMLVLAAGNALLSIEHKTLGKHSLTVLPSVVADAGALTYDGRNHSIFISDLTKKSIVEFNLHSHSRTTLPIKGLETVVSMDFDSASNNLYICDSAKSTLEVVSLTTMAHKVLIYGAEHEVPQSVALVPHDGLMFVSFYDQRKEQSHIDRMSMDGTGRTHITEQDLNGPVKLHFDSHFNRLFFADAGTGVIEHINIDGDERHVFKKTYSIFSDLTALNSDLFWTNQYSKTLYWADKSSGENTQTISIDLPAEHVFNVHVASVTPGVLHYSPCEHSNGNCSHLCLPAHKTATCACPARMVLDSDMKRCSIRHACEAEEFMCTTSNTCIQSTLKCNGKLDCPHGEDEDDCKMNVRCPIGYFGCQSGECIPEKQVCDHHFDCKDKSDELQCMAKSTAKKCPPNKFACGDGTCIGDRFVCDGVIDCADHSDENNCLENVCSFSQFRCDSGECIPKSWECDHEYDCKDLSDEHADCDLLTCSPAMFTCNNGKCIDKSMICDNLNDCGDHSDELNCYLLSGSSSSACGEHQFACPKNQTICLSKAARCNGTAECPQKEDEMNCSNCGPDAFECGNKKCISNLWVCDGSDDCGDHSDENATICHTESKQTSRLIHTNCDDGFRCKSGACINVELLCNDKHDCFDESDEGGLCSKSCESMNNPCSQDCIKTPAGPMCRCGDGFKLMGDGHTCKDINECDQDPPICSQLCQNTEGGFTCDCYEGFSLRGDKQSCKSTGKPMALIYTIDNQIREIAQKENSLKVLYAEEMPKITGLDVSNKNNYVVFAVENSPTIQRIDLQSMRRDYIEHIGYPREIAYDWATDNIYYYSEEADGKSINLCSFSDMACAKLIDVDVHRHVSELVVDSVNRVMFYSVTSWWVFNSPTYVLYKADLDGTAITELVKSSNGFISGLTYDMNKNLVYYADQHQGEIIRITYEGKQQTALFTNLTHPFSLRFFEDHLYFSSSNGFISKCQLYDSRSCKSFQISAESYELFTVAQEGLQPKVPDPCQDNTCTYLCVASRNSQFKCICEDGTIVPEKKACGDILGFKPIKFHAQTASNEGAREGMSKMMIVIILVTIYVAVMGIVLIIYGRRKQHTFFNFRMRFHKSPFRHQTVNLEKPILNPDQHEYENPMTGDSTSEIFVIDERSAHSAIA</sequence>
<dbReference type="PRINTS" id="PR00261">
    <property type="entry name" value="LDLRECEPTOR"/>
</dbReference>
<keyword evidence="4" id="KW-0254">Endocytosis</keyword>
<dbReference type="InterPro" id="IPR049883">
    <property type="entry name" value="NOTCH1_EGF-like"/>
</dbReference>
<dbReference type="SMART" id="SM00179">
    <property type="entry name" value="EGF_CA"/>
    <property type="match status" value="3"/>
</dbReference>
<evidence type="ECO:0000256" key="4">
    <source>
        <dbReference type="ARBA" id="ARBA00022583"/>
    </source>
</evidence>
<dbReference type="CDD" id="cd00112">
    <property type="entry name" value="LDLa"/>
    <property type="match status" value="13"/>
</dbReference>
<evidence type="ECO:0000313" key="19">
    <source>
        <dbReference type="Proteomes" id="UP000019118"/>
    </source>
</evidence>
<evidence type="ECO:0000256" key="13">
    <source>
        <dbReference type="PROSITE-ProRule" id="PRU00124"/>
    </source>
</evidence>
<comment type="subcellular location">
    <subcellularLocation>
        <location evidence="1">Cell membrane</location>
        <topology evidence="1">Single-pass type I membrane protein</topology>
    </subcellularLocation>
</comment>
<keyword evidence="7" id="KW-0677">Repeat</keyword>
<feature type="disulfide bond" evidence="13">
    <location>
        <begin position="1039"/>
        <end position="1054"/>
    </location>
</feature>
<evidence type="ECO:0000256" key="5">
    <source>
        <dbReference type="ARBA" id="ARBA00022692"/>
    </source>
</evidence>
<protein>
    <recommendedName>
        <fullName evidence="17">EGF-like domain-containing protein</fullName>
    </recommendedName>
</protein>
<dbReference type="FunFam" id="2.10.25.10:FF:000009">
    <property type="entry name" value="Low-density lipoprotein receptor isoform 1"/>
    <property type="match status" value="2"/>
</dbReference>
<dbReference type="SUPFAM" id="SSF57196">
    <property type="entry name" value="EGF/Laminin"/>
    <property type="match status" value="5"/>
</dbReference>
<dbReference type="Gene3D" id="4.10.400.10">
    <property type="entry name" value="Low-density Lipoprotein Receptor"/>
    <property type="match status" value="13"/>
</dbReference>
<keyword evidence="3" id="KW-0245">EGF-like domain</keyword>
<evidence type="ECO:0000256" key="15">
    <source>
        <dbReference type="SAM" id="Phobius"/>
    </source>
</evidence>
<keyword evidence="8 15" id="KW-1133">Transmembrane helix</keyword>
<feature type="disulfide bond" evidence="13">
    <location>
        <begin position="1183"/>
        <end position="1195"/>
    </location>
</feature>
<dbReference type="PROSITE" id="PS01187">
    <property type="entry name" value="EGF_CA"/>
    <property type="match status" value="2"/>
</dbReference>
<evidence type="ECO:0000256" key="10">
    <source>
        <dbReference type="ARBA" id="ARBA00023157"/>
    </source>
</evidence>
<evidence type="ECO:0000256" key="7">
    <source>
        <dbReference type="ARBA" id="ARBA00022737"/>
    </source>
</evidence>
<keyword evidence="11" id="KW-0675">Receptor</keyword>
<evidence type="ECO:0000256" key="9">
    <source>
        <dbReference type="ARBA" id="ARBA00023136"/>
    </source>
</evidence>
<feature type="disulfide bond" evidence="13">
    <location>
        <begin position="1165"/>
        <end position="1180"/>
    </location>
</feature>
<dbReference type="FunFam" id="4.10.400.10:FF:000065">
    <property type="entry name" value="Transmembrane protease serine 7"/>
    <property type="match status" value="1"/>
</dbReference>
<feature type="disulfide bond" evidence="13">
    <location>
        <begin position="75"/>
        <end position="93"/>
    </location>
</feature>
<feature type="disulfide bond" evidence="13">
    <location>
        <begin position="115"/>
        <end position="127"/>
    </location>
</feature>
<dbReference type="SMART" id="SM00181">
    <property type="entry name" value="EGF"/>
    <property type="match status" value="8"/>
</dbReference>
<feature type="disulfide bond" evidence="13">
    <location>
        <begin position="162"/>
        <end position="180"/>
    </location>
</feature>
<feature type="disulfide bond" evidence="13">
    <location>
        <begin position="122"/>
        <end position="140"/>
    </location>
</feature>
<keyword evidence="12" id="KW-0325">Glycoprotein</keyword>
<evidence type="ECO:0000256" key="11">
    <source>
        <dbReference type="ARBA" id="ARBA00023170"/>
    </source>
</evidence>
<comment type="caution">
    <text evidence="13">Lacks conserved residue(s) required for the propagation of feature annotation.</text>
</comment>
<dbReference type="InterPro" id="IPR023415">
    <property type="entry name" value="LDLR_class-A_CS"/>
</dbReference>
<feature type="disulfide bond" evidence="13">
    <location>
        <begin position="87"/>
        <end position="102"/>
    </location>
</feature>
<feature type="transmembrane region" description="Helical" evidence="15">
    <location>
        <begin position="1684"/>
        <end position="1705"/>
    </location>
</feature>
<dbReference type="CDD" id="cd00054">
    <property type="entry name" value="EGF_CA"/>
    <property type="match status" value="2"/>
</dbReference>
<dbReference type="Gene3D" id="2.10.25.10">
    <property type="entry name" value="Laminin"/>
    <property type="match status" value="4"/>
</dbReference>
<feature type="disulfide bond" evidence="13">
    <location>
        <begin position="174"/>
        <end position="189"/>
    </location>
</feature>
<proteinExistence type="predicted"/>
<accession>A0AAR5PC50</accession>
<feature type="repeat" description="LDL-receptor class B" evidence="14">
    <location>
        <begin position="360"/>
        <end position="404"/>
    </location>
</feature>
<feature type="disulfide bond" evidence="13">
    <location>
        <begin position="47"/>
        <end position="62"/>
    </location>
</feature>
<dbReference type="PANTHER" id="PTHR22722">
    <property type="entry name" value="LOW-DENSITY LIPOPROTEIN RECEPTOR-RELATED PROTEIN 2-RELATED"/>
    <property type="match status" value="1"/>
</dbReference>
<dbReference type="SMART" id="SM00135">
    <property type="entry name" value="LY"/>
    <property type="match status" value="10"/>
</dbReference>
<evidence type="ECO:0000259" key="17">
    <source>
        <dbReference type="PROSITE" id="PS01186"/>
    </source>
</evidence>
<keyword evidence="9 15" id="KW-0472">Membrane</keyword>
<dbReference type="PROSITE" id="PS51120">
    <property type="entry name" value="LDLRB"/>
    <property type="match status" value="4"/>
</dbReference>
<dbReference type="InterPro" id="IPR036055">
    <property type="entry name" value="LDL_receptor-like_sf"/>
</dbReference>
<dbReference type="Gene3D" id="2.120.10.30">
    <property type="entry name" value="TolB, C-terminal domain"/>
    <property type="match status" value="3"/>
</dbReference>
<keyword evidence="10 13" id="KW-1015">Disulfide bond</keyword>
<reference evidence="19" key="1">
    <citation type="journal article" date="2013" name="Genome Biol.">
        <title>Draft genome of the mountain pine beetle, Dendroctonus ponderosae Hopkins, a major forest pest.</title>
        <authorList>
            <person name="Keeling C.I."/>
            <person name="Yuen M.M."/>
            <person name="Liao N.Y."/>
            <person name="Docking T.R."/>
            <person name="Chan S.K."/>
            <person name="Taylor G.A."/>
            <person name="Palmquist D.L."/>
            <person name="Jackman S.D."/>
            <person name="Nguyen A."/>
            <person name="Li M."/>
            <person name="Henderson H."/>
            <person name="Janes J.K."/>
            <person name="Zhao Y."/>
            <person name="Pandoh P."/>
            <person name="Moore R."/>
            <person name="Sperling F.A."/>
            <person name="Huber D.P."/>
            <person name="Birol I."/>
            <person name="Jones S.J."/>
            <person name="Bohlmann J."/>
        </authorList>
    </citation>
    <scope>NUCLEOTIDE SEQUENCE</scope>
</reference>
<evidence type="ECO:0000313" key="18">
    <source>
        <dbReference type="EnsemblMetazoa" id="XP_019758256.1"/>
    </source>
</evidence>
<feature type="disulfide bond" evidence="13">
    <location>
        <begin position="28"/>
        <end position="40"/>
    </location>
</feature>
<reference evidence="18" key="2">
    <citation type="submission" date="2024-08" db="UniProtKB">
        <authorList>
            <consortium name="EnsemblMetazoa"/>
        </authorList>
    </citation>
    <scope>IDENTIFICATION</scope>
</reference>
<dbReference type="InterPro" id="IPR051221">
    <property type="entry name" value="LDLR-related"/>
</dbReference>
<feature type="signal peptide" evidence="16">
    <location>
        <begin position="1"/>
        <end position="16"/>
    </location>
</feature>
<dbReference type="SUPFAM" id="SSF57424">
    <property type="entry name" value="LDL receptor-like module"/>
    <property type="match status" value="13"/>
</dbReference>
<feature type="disulfide bond" evidence="13">
    <location>
        <begin position="1118"/>
        <end position="1133"/>
    </location>
</feature>
<feature type="disulfide bond" evidence="13">
    <location>
        <begin position="1027"/>
        <end position="1045"/>
    </location>
</feature>